<dbReference type="RefSeq" id="WP_342303048.1">
    <property type="nucleotide sequence ID" value="NZ_JBCEWA010000007.1"/>
</dbReference>
<dbReference type="GO" id="GO:0005524">
    <property type="term" value="F:ATP binding"/>
    <property type="evidence" value="ECO:0007669"/>
    <property type="project" value="UniProtKB-KW"/>
</dbReference>
<evidence type="ECO:0000256" key="2">
    <source>
        <dbReference type="RuleBase" id="RU003651"/>
    </source>
</evidence>
<evidence type="ECO:0000256" key="1">
    <source>
        <dbReference type="ARBA" id="ARBA00007448"/>
    </source>
</evidence>
<evidence type="ECO:0000259" key="3">
    <source>
        <dbReference type="SMART" id="SM00382"/>
    </source>
</evidence>
<accession>A0ABU9LM56</accession>
<dbReference type="EMBL" id="JBCEWA010000007">
    <property type="protein sequence ID" value="MEL5988849.1"/>
    <property type="molecule type" value="Genomic_DNA"/>
</dbReference>
<evidence type="ECO:0000313" key="4">
    <source>
        <dbReference type="EMBL" id="MEL5988849.1"/>
    </source>
</evidence>
<keyword evidence="2" id="KW-0547">Nucleotide-binding</keyword>
<dbReference type="PANTHER" id="PTHR23070">
    <property type="entry name" value="BCS1 AAA-TYPE ATPASE"/>
    <property type="match status" value="1"/>
</dbReference>
<comment type="similarity">
    <text evidence="1">Belongs to the AAA ATPase family. BCS1 subfamily.</text>
</comment>
<reference evidence="4 5" key="1">
    <citation type="submission" date="2024-04" db="EMBL/GenBank/DDBJ databases">
        <authorList>
            <person name="Wu Y.S."/>
            <person name="Zhang L."/>
        </authorList>
    </citation>
    <scope>NUCLEOTIDE SEQUENCE [LARGE SCALE GENOMIC DNA]</scope>
    <source>
        <strain evidence="4 5">KG-01</strain>
    </source>
</reference>
<sequence>MIYSYLYPFTEDVSKELPNYAEYASFFKRITHILNERIETTWRPLKLVLNNSQFDQHIIELMHKDLLKFEVLTYLYEAEPTYNLEPLSWLQQDDALHEFITFDNKLIYYPDYEVAIAPATLFCEDSWREEEICYFAPSSKHMKKFIDGVNKQLRNVLMSQVSYLVDTDDGLRRSNLGEYGDISREDVFLDEQLKRNIFRSIDEFFKDDGQFYKHYNIPYKRGILLYGSPGNGKTTLVKSITGSVDAPVVYWQITEHTDSESIQEVFRLVSSLSPAILVIEDIESMPEYARSVFLNALDGAQSRHGVFVIGTTNYPERIDPALINRAGRFDRAYEIKNPNKEMRLHYLQKLDQQHIFTEEQLEHAAKLSKKLSMSQLNEFYISVALNWHYDQELNYEEVITDLQKQRKNTERNEWEEDEHTIGF</sequence>
<dbReference type="PROSITE" id="PS00674">
    <property type="entry name" value="AAA"/>
    <property type="match status" value="1"/>
</dbReference>
<dbReference type="SUPFAM" id="SSF52540">
    <property type="entry name" value="P-loop containing nucleoside triphosphate hydrolases"/>
    <property type="match status" value="1"/>
</dbReference>
<comment type="caution">
    <text evidence="4">The sequence shown here is derived from an EMBL/GenBank/DDBJ whole genome shotgun (WGS) entry which is preliminary data.</text>
</comment>
<protein>
    <submittedName>
        <fullName evidence="4">ATP-binding protein</fullName>
    </submittedName>
</protein>
<dbReference type="CDD" id="cd19481">
    <property type="entry name" value="RecA-like_protease"/>
    <property type="match status" value="1"/>
</dbReference>
<keyword evidence="5" id="KW-1185">Reference proteome</keyword>
<organism evidence="4 5">
    <name type="scientific">Kurthia gibsonii</name>
    <dbReference type="NCBI Taxonomy" id="33946"/>
    <lineage>
        <taxon>Bacteria</taxon>
        <taxon>Bacillati</taxon>
        <taxon>Bacillota</taxon>
        <taxon>Bacilli</taxon>
        <taxon>Bacillales</taxon>
        <taxon>Caryophanaceae</taxon>
        <taxon>Kurthia</taxon>
    </lineage>
</organism>
<name>A0ABU9LM56_9BACL</name>
<dbReference type="Pfam" id="PF00004">
    <property type="entry name" value="AAA"/>
    <property type="match status" value="1"/>
</dbReference>
<gene>
    <name evidence="4" type="ORF">AAF454_10605</name>
</gene>
<dbReference type="InterPro" id="IPR050747">
    <property type="entry name" value="Mitochondrial_chaperone_BCS1"/>
</dbReference>
<proteinExistence type="inferred from homology"/>
<keyword evidence="2 4" id="KW-0067">ATP-binding</keyword>
<evidence type="ECO:0000313" key="5">
    <source>
        <dbReference type="Proteomes" id="UP001398420"/>
    </source>
</evidence>
<dbReference type="InterPro" id="IPR003593">
    <property type="entry name" value="AAA+_ATPase"/>
</dbReference>
<dbReference type="InterPro" id="IPR027417">
    <property type="entry name" value="P-loop_NTPase"/>
</dbReference>
<dbReference type="InterPro" id="IPR003960">
    <property type="entry name" value="ATPase_AAA_CS"/>
</dbReference>
<dbReference type="InterPro" id="IPR003959">
    <property type="entry name" value="ATPase_AAA_core"/>
</dbReference>
<dbReference type="SMART" id="SM00382">
    <property type="entry name" value="AAA"/>
    <property type="match status" value="1"/>
</dbReference>
<feature type="domain" description="AAA+ ATPase" evidence="3">
    <location>
        <begin position="219"/>
        <end position="339"/>
    </location>
</feature>
<dbReference type="Gene3D" id="3.40.50.300">
    <property type="entry name" value="P-loop containing nucleotide triphosphate hydrolases"/>
    <property type="match status" value="1"/>
</dbReference>
<dbReference type="Proteomes" id="UP001398420">
    <property type="component" value="Unassembled WGS sequence"/>
</dbReference>